<keyword evidence="3" id="KW-1185">Reference proteome</keyword>
<reference evidence="3" key="1">
    <citation type="journal article" date="2017" name="Front. Plant Sci.">
        <title>Climate Clever Clovers: New Paradigm to Reduce the Environmental Footprint of Ruminants by Breeding Low Methanogenic Forages Utilizing Haplotype Variation.</title>
        <authorList>
            <person name="Kaur P."/>
            <person name="Appels R."/>
            <person name="Bayer P.E."/>
            <person name="Keeble-Gagnere G."/>
            <person name="Wang J."/>
            <person name="Hirakawa H."/>
            <person name="Shirasawa K."/>
            <person name="Vercoe P."/>
            <person name="Stefanova K."/>
            <person name="Durmic Z."/>
            <person name="Nichols P."/>
            <person name="Revell C."/>
            <person name="Isobe S.N."/>
            <person name="Edwards D."/>
            <person name="Erskine W."/>
        </authorList>
    </citation>
    <scope>NUCLEOTIDE SEQUENCE [LARGE SCALE GENOMIC DNA]</scope>
    <source>
        <strain evidence="3">cv. Daliak</strain>
    </source>
</reference>
<dbReference type="Proteomes" id="UP000242715">
    <property type="component" value="Unassembled WGS sequence"/>
</dbReference>
<organism evidence="2 3">
    <name type="scientific">Trifolium subterraneum</name>
    <name type="common">Subterranean clover</name>
    <dbReference type="NCBI Taxonomy" id="3900"/>
    <lineage>
        <taxon>Eukaryota</taxon>
        <taxon>Viridiplantae</taxon>
        <taxon>Streptophyta</taxon>
        <taxon>Embryophyta</taxon>
        <taxon>Tracheophyta</taxon>
        <taxon>Spermatophyta</taxon>
        <taxon>Magnoliopsida</taxon>
        <taxon>eudicotyledons</taxon>
        <taxon>Gunneridae</taxon>
        <taxon>Pentapetalae</taxon>
        <taxon>rosids</taxon>
        <taxon>fabids</taxon>
        <taxon>Fabales</taxon>
        <taxon>Fabaceae</taxon>
        <taxon>Papilionoideae</taxon>
        <taxon>50 kb inversion clade</taxon>
        <taxon>NPAAA clade</taxon>
        <taxon>Hologalegina</taxon>
        <taxon>IRL clade</taxon>
        <taxon>Trifolieae</taxon>
        <taxon>Trifolium</taxon>
    </lineage>
</organism>
<evidence type="ECO:0000313" key="2">
    <source>
        <dbReference type="EMBL" id="GAU34642.1"/>
    </source>
</evidence>
<accession>A0A2Z6NDB2</accession>
<feature type="compositionally biased region" description="Basic and acidic residues" evidence="1">
    <location>
        <begin position="41"/>
        <end position="50"/>
    </location>
</feature>
<dbReference type="PANTHER" id="PTHR34196:SF4">
    <property type="entry name" value="OS06G0208200 PROTEIN"/>
    <property type="match status" value="1"/>
</dbReference>
<name>A0A2Z6NDB2_TRISU</name>
<protein>
    <submittedName>
        <fullName evidence="2">Uncharacterized protein</fullName>
    </submittedName>
</protein>
<dbReference type="PANTHER" id="PTHR34196">
    <property type="entry name" value="OS02G0697700 PROTEIN"/>
    <property type="match status" value="1"/>
</dbReference>
<proteinExistence type="predicted"/>
<feature type="region of interest" description="Disordered" evidence="1">
    <location>
        <begin position="41"/>
        <end position="116"/>
    </location>
</feature>
<evidence type="ECO:0000313" key="3">
    <source>
        <dbReference type="Proteomes" id="UP000242715"/>
    </source>
</evidence>
<dbReference type="AlphaFoldDB" id="A0A2Z6NDB2"/>
<evidence type="ECO:0000256" key="1">
    <source>
        <dbReference type="SAM" id="MobiDB-lite"/>
    </source>
</evidence>
<feature type="compositionally biased region" description="Basic and acidic residues" evidence="1">
    <location>
        <begin position="61"/>
        <end position="79"/>
    </location>
</feature>
<sequence length="148" mass="16886">MEFSFIDETSETTQNSIIMEVYHHYHGVDNNSDFFPVEHPMEPQDEDRPVKCPMPQSSVITDERKHEKRNADSIRKRGEISGSMAEGQRRASVDAPARGVRKRHHTLTHGSGGDIVMTPLMRMPSLPPLQSQNITIFQVLQQLDKFES</sequence>
<gene>
    <name evidence="2" type="ORF">TSUD_66920</name>
</gene>
<dbReference type="OrthoDB" id="1269099at2759"/>
<dbReference type="EMBL" id="DF973563">
    <property type="protein sequence ID" value="GAU34642.1"/>
    <property type="molecule type" value="Genomic_DNA"/>
</dbReference>